<feature type="region of interest" description="Disordered" evidence="1">
    <location>
        <begin position="93"/>
        <end position="114"/>
    </location>
</feature>
<sequence>EVYKKKLESKLQQNNIRDMWSGMKKITGFKQMDDRIDGYLDRAHELNILCYRFSSEMKEFFSTAHSQTDIPPPFHQNLPCHTSNVLSSISAMDPSASTSLSSTKSEDADDPFSS</sequence>
<dbReference type="Proteomes" id="UP001352852">
    <property type="component" value="Unassembled WGS sequence"/>
</dbReference>
<reference evidence="2 3" key="1">
    <citation type="submission" date="2021-06" db="EMBL/GenBank/DDBJ databases">
        <authorList>
            <person name="Palmer J.M."/>
        </authorList>
    </citation>
    <scope>NUCLEOTIDE SEQUENCE [LARGE SCALE GENOMIC DNA]</scope>
    <source>
        <strain evidence="2 3">CL_MEX2019</strain>
        <tissue evidence="2">Muscle</tissue>
    </source>
</reference>
<proteinExistence type="predicted"/>
<accession>A0ABU7EHM5</accession>
<comment type="caution">
    <text evidence="2">The sequence shown here is derived from an EMBL/GenBank/DDBJ whole genome shotgun (WGS) entry which is preliminary data.</text>
</comment>
<feature type="non-terminal residue" evidence="2">
    <location>
        <position position="114"/>
    </location>
</feature>
<feature type="compositionally biased region" description="Low complexity" evidence="1">
    <location>
        <begin position="93"/>
        <end position="103"/>
    </location>
</feature>
<gene>
    <name evidence="2" type="ORF">CHARACLAT_028611</name>
</gene>
<evidence type="ECO:0000313" key="3">
    <source>
        <dbReference type="Proteomes" id="UP001352852"/>
    </source>
</evidence>
<organism evidence="2 3">
    <name type="scientific">Characodon lateralis</name>
    <dbReference type="NCBI Taxonomy" id="208331"/>
    <lineage>
        <taxon>Eukaryota</taxon>
        <taxon>Metazoa</taxon>
        <taxon>Chordata</taxon>
        <taxon>Craniata</taxon>
        <taxon>Vertebrata</taxon>
        <taxon>Euteleostomi</taxon>
        <taxon>Actinopterygii</taxon>
        <taxon>Neopterygii</taxon>
        <taxon>Teleostei</taxon>
        <taxon>Neoteleostei</taxon>
        <taxon>Acanthomorphata</taxon>
        <taxon>Ovalentaria</taxon>
        <taxon>Atherinomorphae</taxon>
        <taxon>Cyprinodontiformes</taxon>
        <taxon>Goodeidae</taxon>
        <taxon>Characodon</taxon>
    </lineage>
</organism>
<evidence type="ECO:0000313" key="2">
    <source>
        <dbReference type="EMBL" id="MED6285369.1"/>
    </source>
</evidence>
<evidence type="ECO:0000256" key="1">
    <source>
        <dbReference type="SAM" id="MobiDB-lite"/>
    </source>
</evidence>
<dbReference type="EMBL" id="JAHUTJ010053038">
    <property type="protein sequence ID" value="MED6285369.1"/>
    <property type="molecule type" value="Genomic_DNA"/>
</dbReference>
<keyword evidence="3" id="KW-1185">Reference proteome</keyword>
<name>A0ABU7EHM5_9TELE</name>
<feature type="non-terminal residue" evidence="2">
    <location>
        <position position="1"/>
    </location>
</feature>
<protein>
    <submittedName>
        <fullName evidence="2">Uncharacterized protein</fullName>
    </submittedName>
</protein>